<protein>
    <submittedName>
        <fullName evidence="1">Histidine phosphatase family protein</fullName>
    </submittedName>
    <submittedName>
        <fullName evidence="2">Phosphohistidine phosphatase</fullName>
    </submittedName>
</protein>
<dbReference type="CDD" id="cd07040">
    <property type="entry name" value="HP"/>
    <property type="match status" value="1"/>
</dbReference>
<reference evidence="1 3" key="1">
    <citation type="submission" date="2017-09" db="EMBL/GenBank/DDBJ databases">
        <title>Whole genomes of Flavobacteriaceae.</title>
        <authorList>
            <person name="Stine C."/>
            <person name="Li C."/>
            <person name="Tadesse D."/>
        </authorList>
    </citation>
    <scope>NUCLEOTIDE SEQUENCE [LARGE SCALE GENOMIC DNA]</scope>
    <source>
        <strain evidence="1 3">ATCC 35036</strain>
    </source>
</reference>
<evidence type="ECO:0000313" key="1">
    <source>
        <dbReference type="EMBL" id="PDS26920.1"/>
    </source>
</evidence>
<dbReference type="Pfam" id="PF00300">
    <property type="entry name" value="His_Phos_1"/>
    <property type="match status" value="1"/>
</dbReference>
<dbReference type="InterPro" id="IPR013078">
    <property type="entry name" value="His_Pase_superF_clade-1"/>
</dbReference>
<dbReference type="Gene3D" id="3.40.50.1240">
    <property type="entry name" value="Phosphoglycerate mutase-like"/>
    <property type="match status" value="1"/>
</dbReference>
<dbReference type="Proteomes" id="UP000320773">
    <property type="component" value="Unassembled WGS sequence"/>
</dbReference>
<dbReference type="SUPFAM" id="SSF53254">
    <property type="entry name" value="Phosphoglycerate mutase-like"/>
    <property type="match status" value="1"/>
</dbReference>
<name>A0A2H3KEX0_9FLAO</name>
<gene>
    <name evidence="1" type="ORF">B0A77_01510</name>
    <name evidence="2" type="ORF">BC670_3153</name>
</gene>
<dbReference type="Proteomes" id="UP000220828">
    <property type="component" value="Unassembled WGS sequence"/>
</dbReference>
<dbReference type="OrthoDB" id="9810154at2"/>
<proteinExistence type="predicted"/>
<evidence type="ECO:0000313" key="2">
    <source>
        <dbReference type="EMBL" id="TQM42122.1"/>
    </source>
</evidence>
<comment type="caution">
    <text evidence="1">The sequence shown here is derived from an EMBL/GenBank/DDBJ whole genome shotgun (WGS) entry which is preliminary data.</text>
</comment>
<accession>A0A2H3KEX0</accession>
<organism evidence="1 3">
    <name type="scientific">Flavobacterium branchiophilum</name>
    <dbReference type="NCBI Taxonomy" id="55197"/>
    <lineage>
        <taxon>Bacteria</taxon>
        <taxon>Pseudomonadati</taxon>
        <taxon>Bacteroidota</taxon>
        <taxon>Flavobacteriia</taxon>
        <taxon>Flavobacteriales</taxon>
        <taxon>Flavobacteriaceae</taxon>
        <taxon>Flavobacterium</taxon>
    </lineage>
</organism>
<dbReference type="EMBL" id="VFPJ01000001">
    <property type="protein sequence ID" value="TQM42122.1"/>
    <property type="molecule type" value="Genomic_DNA"/>
</dbReference>
<dbReference type="RefSeq" id="WP_089080604.1">
    <property type="nucleotide sequence ID" value="NZ_PCMW01000007.1"/>
</dbReference>
<reference evidence="2 4" key="2">
    <citation type="submission" date="2019-06" db="EMBL/GenBank/DDBJ databases">
        <title>Genomic Encyclopedia of Archaeal and Bacterial Type Strains, Phase II (KMG-II): from individual species to whole genera.</title>
        <authorList>
            <person name="Goeker M."/>
        </authorList>
    </citation>
    <scope>NUCLEOTIDE SEQUENCE [LARGE SCALE GENOMIC DNA]</scope>
    <source>
        <strain evidence="2 4">DSM 24789</strain>
    </source>
</reference>
<dbReference type="EMBL" id="PCMW01000007">
    <property type="protein sequence ID" value="PDS26920.1"/>
    <property type="molecule type" value="Genomic_DNA"/>
</dbReference>
<dbReference type="InterPro" id="IPR029033">
    <property type="entry name" value="His_PPase_superfam"/>
</dbReference>
<dbReference type="AlphaFoldDB" id="A0A2H3KEX0"/>
<sequence>MKNLTLIRHAKSSWETPMYDKMRPIMVRGIIDAQKIAHTICQFLPDKFTVWSSPATRATQTVKIFSNSLLFPLESVNYIEDLYTFDEKQLEDIVKSCKDDVKNLIIFGHNGAITNFVNKFGDKFIENVPTSGVVSINFNANSWENISQGTIQKILFPKDLK</sequence>
<evidence type="ECO:0000313" key="3">
    <source>
        <dbReference type="Proteomes" id="UP000220828"/>
    </source>
</evidence>
<evidence type="ECO:0000313" key="4">
    <source>
        <dbReference type="Proteomes" id="UP000320773"/>
    </source>
</evidence>